<evidence type="ECO:0000313" key="1">
    <source>
        <dbReference type="Proteomes" id="UP000887579"/>
    </source>
</evidence>
<dbReference type="Proteomes" id="UP000887579">
    <property type="component" value="Unplaced"/>
</dbReference>
<name>A0AC34FFP5_9BILA</name>
<dbReference type="WBParaSite" id="ES5_v2.g15986.t1">
    <property type="protein sequence ID" value="ES5_v2.g15986.t1"/>
    <property type="gene ID" value="ES5_v2.g15986"/>
</dbReference>
<organism evidence="1 2">
    <name type="scientific">Panagrolaimus sp. ES5</name>
    <dbReference type="NCBI Taxonomy" id="591445"/>
    <lineage>
        <taxon>Eukaryota</taxon>
        <taxon>Metazoa</taxon>
        <taxon>Ecdysozoa</taxon>
        <taxon>Nematoda</taxon>
        <taxon>Chromadorea</taxon>
        <taxon>Rhabditida</taxon>
        <taxon>Tylenchina</taxon>
        <taxon>Panagrolaimomorpha</taxon>
        <taxon>Panagrolaimoidea</taxon>
        <taxon>Panagrolaimidae</taxon>
        <taxon>Panagrolaimus</taxon>
    </lineage>
</organism>
<reference evidence="2" key="1">
    <citation type="submission" date="2022-11" db="UniProtKB">
        <authorList>
            <consortium name="WormBaseParasite"/>
        </authorList>
    </citation>
    <scope>IDENTIFICATION</scope>
</reference>
<protein>
    <submittedName>
        <fullName evidence="2">Major facilitator superfamily (MFS) profile domain-containing protein</fullName>
    </submittedName>
</protein>
<proteinExistence type="predicted"/>
<sequence length="535" mass="58957">MDYAESEDSLPWWQRLKVCALEKLNMEDPAKRAVWILFLANLLNYMDRFTVAGILTHITKEFHLTSAQTGLLQTVFIIAYMIAAPIFGYLGDRYSRKSIMIGGLIVWSISVLCCTFVPSNLPGLFFFFRAIVGVGEASYAVIAPSLIADMFSDTHRSTMLMFFYIATPFGSGLGYGIGSEITLLTGSWRWGLRLTPILGLFVLFLIVKFLEEPTRGQVDFAYFERTSLKQDLIYLSKIKTFWLCTAAFTSSVFVIGALSWWTPTIAEYAYGAIHGGKVPEFAKANISIIFGFITCSAGLIGVIIGSSISKALRKGHGNNGDTHVKSDPIICAAGSLLATPLMFLALVFTATAMNVGWILIFIAVTCMCINWAVNVDIIMYTVMPPRRALASAIQTLVSHLLGDAFSPYLVGLIADGIRGGCGITPDALTKYTALEYALFVPNFFLIFSGACYLLASFFVNDDAENCFLEIHRGQNRRAEMIGESYSQEDVEEFPTVNSMINAPIDIQPETPNPSTVIVASDPIDINDRNPLIRPQ</sequence>
<accession>A0AC34FFP5</accession>
<evidence type="ECO:0000313" key="2">
    <source>
        <dbReference type="WBParaSite" id="ES5_v2.g15986.t1"/>
    </source>
</evidence>